<evidence type="ECO:0000313" key="11">
    <source>
        <dbReference type="EMBL" id="BBO78133.1"/>
    </source>
</evidence>
<comment type="similarity">
    <text evidence="8">Belongs to the bacterial reverse transcriptase family.</text>
</comment>
<evidence type="ECO:0000256" key="9">
    <source>
        <dbReference type="ARBA" id="ARBA00048173"/>
    </source>
</evidence>
<keyword evidence="6 11" id="KW-0695">RNA-directed DNA polymerase</keyword>
<keyword evidence="5" id="KW-0460">Magnesium</keyword>
<dbReference type="PANTHER" id="PTHR34047:SF8">
    <property type="entry name" value="PROTEIN YKFC"/>
    <property type="match status" value="1"/>
</dbReference>
<evidence type="ECO:0000256" key="7">
    <source>
        <dbReference type="ARBA" id="ARBA00023118"/>
    </source>
</evidence>
<dbReference type="GO" id="GO:0051607">
    <property type="term" value="P:defense response to virus"/>
    <property type="evidence" value="ECO:0007669"/>
    <property type="project" value="UniProtKB-KW"/>
</dbReference>
<protein>
    <recommendedName>
        <fullName evidence="1">RNA-directed DNA polymerase</fullName>
        <ecNumber evidence="1">2.7.7.49</ecNumber>
    </recommendedName>
</protein>
<name>A0A5K7ZEJ2_9BACT</name>
<dbReference type="GO" id="GO:0003964">
    <property type="term" value="F:RNA-directed DNA polymerase activity"/>
    <property type="evidence" value="ECO:0007669"/>
    <property type="project" value="UniProtKB-KW"/>
</dbReference>
<dbReference type="InterPro" id="IPR043502">
    <property type="entry name" value="DNA/RNA_pol_sf"/>
</dbReference>
<feature type="domain" description="Reverse transcriptase" evidence="10">
    <location>
        <begin position="93"/>
        <end position="319"/>
    </location>
</feature>
<keyword evidence="3" id="KW-0548">Nucleotidyltransferase</keyword>
<evidence type="ECO:0000256" key="8">
    <source>
        <dbReference type="ARBA" id="ARBA00034120"/>
    </source>
</evidence>
<evidence type="ECO:0000256" key="2">
    <source>
        <dbReference type="ARBA" id="ARBA00022679"/>
    </source>
</evidence>
<dbReference type="Pfam" id="PF08388">
    <property type="entry name" value="GIIM"/>
    <property type="match status" value="1"/>
</dbReference>
<evidence type="ECO:0000256" key="4">
    <source>
        <dbReference type="ARBA" id="ARBA00022723"/>
    </source>
</evidence>
<dbReference type="GO" id="GO:0003723">
    <property type="term" value="F:RNA binding"/>
    <property type="evidence" value="ECO:0007669"/>
    <property type="project" value="InterPro"/>
</dbReference>
<keyword evidence="7" id="KW-0051">Antiviral defense</keyword>
<proteinExistence type="inferred from homology"/>
<evidence type="ECO:0000256" key="5">
    <source>
        <dbReference type="ARBA" id="ARBA00022842"/>
    </source>
</evidence>
<evidence type="ECO:0000313" key="12">
    <source>
        <dbReference type="Proteomes" id="UP000427769"/>
    </source>
</evidence>
<dbReference type="InterPro" id="IPR030931">
    <property type="entry name" value="Group_II_RT_mat"/>
</dbReference>
<dbReference type="InterPro" id="IPR000477">
    <property type="entry name" value="RT_dom"/>
</dbReference>
<dbReference type="SUPFAM" id="SSF56672">
    <property type="entry name" value="DNA/RNA polymerases"/>
    <property type="match status" value="1"/>
</dbReference>
<sequence length="466" mass="53261">MTKTAAEGCSETGAAMAEGRGRYPREYAGGAGIVTATSGHCLAEHSRMMEAVVGCENMLEAYQRVRANKGAAGVDGMDVDELWDYCKAHWSQIRAELLEDRYKPRAVLGVQIPKPNGGMRQLGIPTALDRLIQQAVHQVLQPIFDPDFSEFSYGFRPGRSAHQAVLQAQSYVADGRRWIVDMDLEKFFDKVNHDILMSRVARKVKDKRVLRLIRRYLQAGMMMDGAVSARTQGTPQGGPLSPLLSNILLDELDKELERRGHRFCRYADDCNIYVQSRRAGERVLASITQFLNQRLKLKVNAAKSAVDRPWKRSFLGYSMTWHKPPRLKVAPKAIKRLKQGLRAVFRWGRGRSLKATIMTLEPKLRGWVNYFKLSQVKGVFEQLDGWIRRKLRNIIWRHWKRNFTRAKNLMRMGLSEERAWRSATNGRGPWWNSGASHMNQAFPKLYFDRRGLVSLLDQLRGLQSTT</sequence>
<reference evidence="11 12" key="1">
    <citation type="submission" date="2019-11" db="EMBL/GenBank/DDBJ databases">
        <title>Comparative genomics of hydrocarbon-degrading Desulfosarcina strains.</title>
        <authorList>
            <person name="Watanabe M."/>
            <person name="Kojima H."/>
            <person name="Fukui M."/>
        </authorList>
    </citation>
    <scope>NUCLEOTIDE SEQUENCE [LARGE SCALE GENOMIC DNA]</scope>
    <source>
        <strain evidence="11 12">PP31</strain>
    </source>
</reference>
<dbReference type="PRINTS" id="PR00866">
    <property type="entry name" value="RNADNAPOLMS"/>
</dbReference>
<dbReference type="InterPro" id="IPR013597">
    <property type="entry name" value="Mat_intron_G2"/>
</dbReference>
<dbReference type="AlphaFoldDB" id="A0A5K7ZEJ2"/>
<dbReference type="InterPro" id="IPR051083">
    <property type="entry name" value="GrpII_Intron_Splice-Mob/Def"/>
</dbReference>
<keyword evidence="12" id="KW-1185">Reference proteome</keyword>
<evidence type="ECO:0000256" key="6">
    <source>
        <dbReference type="ARBA" id="ARBA00022918"/>
    </source>
</evidence>
<dbReference type="PROSITE" id="PS50878">
    <property type="entry name" value="RT_POL"/>
    <property type="match status" value="1"/>
</dbReference>
<dbReference type="NCBIfam" id="TIGR04416">
    <property type="entry name" value="group_II_RT_mat"/>
    <property type="match status" value="1"/>
</dbReference>
<gene>
    <name evidence="11" type="ORF">DSCW_55500</name>
</gene>
<dbReference type="InterPro" id="IPR000123">
    <property type="entry name" value="Reverse_transcriptase_msDNA"/>
</dbReference>
<comment type="catalytic activity">
    <reaction evidence="9">
        <text>DNA(n) + a 2'-deoxyribonucleoside 5'-triphosphate = DNA(n+1) + diphosphate</text>
        <dbReference type="Rhea" id="RHEA:22508"/>
        <dbReference type="Rhea" id="RHEA-COMP:17339"/>
        <dbReference type="Rhea" id="RHEA-COMP:17340"/>
        <dbReference type="ChEBI" id="CHEBI:33019"/>
        <dbReference type="ChEBI" id="CHEBI:61560"/>
        <dbReference type="ChEBI" id="CHEBI:173112"/>
        <dbReference type="EC" id="2.7.7.49"/>
    </reaction>
</comment>
<keyword evidence="4" id="KW-0479">Metal-binding</keyword>
<evidence type="ECO:0000256" key="3">
    <source>
        <dbReference type="ARBA" id="ARBA00022695"/>
    </source>
</evidence>
<evidence type="ECO:0000259" key="10">
    <source>
        <dbReference type="PROSITE" id="PS50878"/>
    </source>
</evidence>
<evidence type="ECO:0000256" key="1">
    <source>
        <dbReference type="ARBA" id="ARBA00012493"/>
    </source>
</evidence>
<dbReference type="Pfam" id="PF00078">
    <property type="entry name" value="RVT_1"/>
    <property type="match status" value="1"/>
</dbReference>
<dbReference type="PANTHER" id="PTHR34047">
    <property type="entry name" value="NUCLEAR INTRON MATURASE 1, MITOCHONDRIAL-RELATED"/>
    <property type="match status" value="1"/>
</dbReference>
<dbReference type="KEGG" id="dwd:DSCW_55500"/>
<dbReference type="CDD" id="cd01651">
    <property type="entry name" value="RT_G2_intron"/>
    <property type="match status" value="1"/>
</dbReference>
<dbReference type="Proteomes" id="UP000427769">
    <property type="component" value="Chromosome"/>
</dbReference>
<dbReference type="EC" id="2.7.7.49" evidence="1"/>
<dbReference type="EMBL" id="AP021875">
    <property type="protein sequence ID" value="BBO78133.1"/>
    <property type="molecule type" value="Genomic_DNA"/>
</dbReference>
<organism evidence="11 12">
    <name type="scientific">Desulfosarcina widdelii</name>
    <dbReference type="NCBI Taxonomy" id="947919"/>
    <lineage>
        <taxon>Bacteria</taxon>
        <taxon>Pseudomonadati</taxon>
        <taxon>Thermodesulfobacteriota</taxon>
        <taxon>Desulfobacteria</taxon>
        <taxon>Desulfobacterales</taxon>
        <taxon>Desulfosarcinaceae</taxon>
        <taxon>Desulfosarcina</taxon>
    </lineage>
</organism>
<accession>A0A5K7ZEJ2</accession>
<dbReference type="GO" id="GO:0046872">
    <property type="term" value="F:metal ion binding"/>
    <property type="evidence" value="ECO:0007669"/>
    <property type="project" value="UniProtKB-KW"/>
</dbReference>
<keyword evidence="2" id="KW-0808">Transferase</keyword>
<dbReference type="OrthoDB" id="5366084at2"/>